<dbReference type="InterPro" id="IPR001867">
    <property type="entry name" value="OmpR/PhoB-type_DNA-bd"/>
</dbReference>
<evidence type="ECO:0000313" key="7">
    <source>
        <dbReference type="Proteomes" id="UP001310248"/>
    </source>
</evidence>
<evidence type="ECO:0000313" key="6">
    <source>
        <dbReference type="EMBL" id="MEE1673996.1"/>
    </source>
</evidence>
<feature type="domain" description="OmpR/PhoB-type" evidence="5">
    <location>
        <begin position="148"/>
        <end position="247"/>
    </location>
</feature>
<gene>
    <name evidence="6" type="ORF">SNR37_003424</name>
</gene>
<dbReference type="SUPFAM" id="SSF52172">
    <property type="entry name" value="CheY-like"/>
    <property type="match status" value="1"/>
</dbReference>
<comment type="caution">
    <text evidence="6">The sequence shown here is derived from an EMBL/GenBank/DDBJ whole genome shotgun (WGS) entry which is preliminary data.</text>
</comment>
<evidence type="ECO:0000259" key="5">
    <source>
        <dbReference type="PROSITE" id="PS51755"/>
    </source>
</evidence>
<name>A0ABU7G3W2_9ALTE</name>
<dbReference type="SMART" id="SM00862">
    <property type="entry name" value="Trans_reg_C"/>
    <property type="match status" value="1"/>
</dbReference>
<dbReference type="EMBL" id="JAYDYW010000006">
    <property type="protein sequence ID" value="MEE1673996.1"/>
    <property type="molecule type" value="Genomic_DNA"/>
</dbReference>
<keyword evidence="2" id="KW-0597">Phosphoprotein</keyword>
<feature type="domain" description="Response regulatory" evidence="4">
    <location>
        <begin position="12"/>
        <end position="125"/>
    </location>
</feature>
<organism evidence="6 7">
    <name type="scientific">Agarivorans aestuarii</name>
    <dbReference type="NCBI Taxonomy" id="1563703"/>
    <lineage>
        <taxon>Bacteria</taxon>
        <taxon>Pseudomonadati</taxon>
        <taxon>Pseudomonadota</taxon>
        <taxon>Gammaproteobacteria</taxon>
        <taxon>Alteromonadales</taxon>
        <taxon>Alteromonadaceae</taxon>
        <taxon>Agarivorans</taxon>
    </lineage>
</organism>
<dbReference type="InterPro" id="IPR001789">
    <property type="entry name" value="Sig_transdc_resp-reg_receiver"/>
</dbReference>
<accession>A0ABU7G3W2</accession>
<dbReference type="PANTHER" id="PTHR48111:SF47">
    <property type="entry name" value="TRANSCRIPTIONAL REGULATORY PROTEIN RSTA"/>
    <property type="match status" value="1"/>
</dbReference>
<keyword evidence="1 3" id="KW-0238">DNA-binding</keyword>
<dbReference type="RefSeq" id="WP_329775210.1">
    <property type="nucleotide sequence ID" value="NZ_JAYDYW010000006.1"/>
</dbReference>
<dbReference type="Pfam" id="PF00486">
    <property type="entry name" value="Trans_reg_C"/>
    <property type="match status" value="1"/>
</dbReference>
<proteinExistence type="predicted"/>
<keyword evidence="7" id="KW-1185">Reference proteome</keyword>
<dbReference type="Gene3D" id="1.10.10.10">
    <property type="entry name" value="Winged helix-like DNA-binding domain superfamily/Winged helix DNA-binding domain"/>
    <property type="match status" value="1"/>
</dbReference>
<dbReference type="PANTHER" id="PTHR48111">
    <property type="entry name" value="REGULATOR OF RPOS"/>
    <property type="match status" value="1"/>
</dbReference>
<dbReference type="Proteomes" id="UP001310248">
    <property type="component" value="Unassembled WGS sequence"/>
</dbReference>
<dbReference type="InterPro" id="IPR011006">
    <property type="entry name" value="CheY-like_superfamily"/>
</dbReference>
<evidence type="ECO:0000259" key="4">
    <source>
        <dbReference type="PROSITE" id="PS50110"/>
    </source>
</evidence>
<feature type="modified residue" description="4-aspartylphosphate" evidence="2">
    <location>
        <position position="61"/>
    </location>
</feature>
<evidence type="ECO:0000256" key="2">
    <source>
        <dbReference type="PROSITE-ProRule" id="PRU00169"/>
    </source>
</evidence>
<reference evidence="7" key="1">
    <citation type="submission" date="2023-07" db="EMBL/GenBank/DDBJ databases">
        <title>Draft genome sequence of Agarivorans aestuarii strain ZMCS4, a CAZymes producing bacteria isolated from the marine brown algae Clodostephus spongiosus.</title>
        <authorList>
            <person name="Lorente B."/>
            <person name="Cabral C."/>
            <person name="Frias J."/>
            <person name="Faria J."/>
            <person name="Toubarro D."/>
        </authorList>
    </citation>
    <scope>NUCLEOTIDE SEQUENCE [LARGE SCALE GENOMIC DNA]</scope>
    <source>
        <strain evidence="7">ZMCS4</strain>
    </source>
</reference>
<dbReference type="InterPro" id="IPR039420">
    <property type="entry name" value="WalR-like"/>
</dbReference>
<evidence type="ECO:0000256" key="3">
    <source>
        <dbReference type="PROSITE-ProRule" id="PRU01091"/>
    </source>
</evidence>
<dbReference type="Gene3D" id="3.40.50.2300">
    <property type="match status" value="1"/>
</dbReference>
<dbReference type="PROSITE" id="PS50110">
    <property type="entry name" value="RESPONSE_REGULATORY"/>
    <property type="match status" value="1"/>
</dbReference>
<dbReference type="Pfam" id="PF00072">
    <property type="entry name" value="Response_reg"/>
    <property type="match status" value="1"/>
</dbReference>
<feature type="DNA-binding region" description="OmpR/PhoB-type" evidence="3">
    <location>
        <begin position="148"/>
        <end position="247"/>
    </location>
</feature>
<sequence length="249" mass="28267">MQGNKLSQEHKKIVLIEDDSRQQQLVATFLRSEGFEVISSERGDQAPELIAKHSPDAVLLDLMLPGMDGIQVCQVVRDFYSGPILMVTAQGDDVTEVSALNLGVDDFLSKPLRPHVLLARLRSALRRSERASTIDALQMSNSEPVRHPNRIICQELTADKTQRRIWLSEQLLELTDAEFDLLYFLMDNAGHVLPRDVLFKEMRGIDYDGLDRSLDMRVSTIRKKLNDNTPPYRYIKSVRGKGYLFVKAA</sequence>
<reference evidence="6 7" key="2">
    <citation type="submission" date="2023-12" db="EMBL/GenBank/DDBJ databases">
        <authorList>
            <consortium name="Cladostephus spongiosus"/>
            <person name="Lorente B."/>
            <person name="Cabral C."/>
            <person name="Frias J."/>
            <person name="Faria J."/>
            <person name="Toubarro D."/>
        </authorList>
    </citation>
    <scope>NUCLEOTIDE SEQUENCE [LARGE SCALE GENOMIC DNA]</scope>
    <source>
        <strain evidence="6 7">ZMCS4</strain>
    </source>
</reference>
<dbReference type="InterPro" id="IPR036388">
    <property type="entry name" value="WH-like_DNA-bd_sf"/>
</dbReference>
<dbReference type="SMART" id="SM00448">
    <property type="entry name" value="REC"/>
    <property type="match status" value="1"/>
</dbReference>
<dbReference type="CDD" id="cd00383">
    <property type="entry name" value="trans_reg_C"/>
    <property type="match status" value="1"/>
</dbReference>
<protein>
    <submittedName>
        <fullName evidence="6">Response regulator transcription factor</fullName>
    </submittedName>
</protein>
<evidence type="ECO:0000256" key="1">
    <source>
        <dbReference type="ARBA" id="ARBA00023125"/>
    </source>
</evidence>
<dbReference type="PROSITE" id="PS51755">
    <property type="entry name" value="OMPR_PHOB"/>
    <property type="match status" value="1"/>
</dbReference>